<feature type="compositionally biased region" description="Polar residues" evidence="1">
    <location>
        <begin position="33"/>
        <end position="46"/>
    </location>
</feature>
<dbReference type="EMBL" id="GG738914">
    <property type="protein sequence ID" value="EFC37857.1"/>
    <property type="molecule type" value="Genomic_DNA"/>
</dbReference>
<feature type="transmembrane region" description="Helical" evidence="2">
    <location>
        <begin position="111"/>
        <end position="137"/>
    </location>
</feature>
<gene>
    <name evidence="3" type="ORF">NAEGRDRAFT_74509</name>
</gene>
<evidence type="ECO:0000313" key="4">
    <source>
        <dbReference type="Proteomes" id="UP000006671"/>
    </source>
</evidence>
<evidence type="ECO:0000313" key="3">
    <source>
        <dbReference type="EMBL" id="EFC37857.1"/>
    </source>
</evidence>
<evidence type="ECO:0000256" key="2">
    <source>
        <dbReference type="SAM" id="Phobius"/>
    </source>
</evidence>
<keyword evidence="4" id="KW-1185">Reference proteome</keyword>
<keyword evidence="2" id="KW-1133">Transmembrane helix</keyword>
<dbReference type="InParanoid" id="D2VZJ4"/>
<dbReference type="VEuPathDB" id="AmoebaDB:NAEGRDRAFT_74509"/>
<name>D2VZJ4_NAEGR</name>
<reference evidence="3 4" key="1">
    <citation type="journal article" date="2010" name="Cell">
        <title>The genome of Naegleria gruberi illuminates early eukaryotic versatility.</title>
        <authorList>
            <person name="Fritz-Laylin L.K."/>
            <person name="Prochnik S.E."/>
            <person name="Ginger M.L."/>
            <person name="Dacks J.B."/>
            <person name="Carpenter M.L."/>
            <person name="Field M.C."/>
            <person name="Kuo A."/>
            <person name="Paredez A."/>
            <person name="Chapman J."/>
            <person name="Pham J."/>
            <person name="Shu S."/>
            <person name="Neupane R."/>
            <person name="Cipriano M."/>
            <person name="Mancuso J."/>
            <person name="Tu H."/>
            <person name="Salamov A."/>
            <person name="Lindquist E."/>
            <person name="Shapiro H."/>
            <person name="Lucas S."/>
            <person name="Grigoriev I.V."/>
            <person name="Cande W.Z."/>
            <person name="Fulton C."/>
            <person name="Rokhsar D.S."/>
            <person name="Dawson S.C."/>
        </authorList>
    </citation>
    <scope>NUCLEOTIDE SEQUENCE [LARGE SCALE GENOMIC DNA]</scope>
    <source>
        <strain evidence="3 4">NEG-M</strain>
    </source>
</reference>
<dbReference type="AlphaFoldDB" id="D2VZJ4"/>
<dbReference type="KEGG" id="ngr:NAEGRDRAFT_74509"/>
<dbReference type="Proteomes" id="UP000006671">
    <property type="component" value="Unassembled WGS sequence"/>
</dbReference>
<dbReference type="GeneID" id="8853657"/>
<evidence type="ECO:0000256" key="1">
    <source>
        <dbReference type="SAM" id="MobiDB-lite"/>
    </source>
</evidence>
<feature type="region of interest" description="Disordered" evidence="1">
    <location>
        <begin position="33"/>
        <end position="63"/>
    </location>
</feature>
<protein>
    <submittedName>
        <fullName evidence="3">Predicted protein</fullName>
    </submittedName>
</protein>
<feature type="transmembrane region" description="Helical" evidence="2">
    <location>
        <begin position="158"/>
        <end position="188"/>
    </location>
</feature>
<keyword evidence="2" id="KW-0812">Transmembrane</keyword>
<organism evidence="4">
    <name type="scientific">Naegleria gruberi</name>
    <name type="common">Amoeba</name>
    <dbReference type="NCBI Taxonomy" id="5762"/>
    <lineage>
        <taxon>Eukaryota</taxon>
        <taxon>Discoba</taxon>
        <taxon>Heterolobosea</taxon>
        <taxon>Tetramitia</taxon>
        <taxon>Eutetramitia</taxon>
        <taxon>Vahlkampfiidae</taxon>
        <taxon>Naegleria</taxon>
    </lineage>
</organism>
<dbReference type="RefSeq" id="XP_002670601.1">
    <property type="nucleotide sequence ID" value="XM_002670555.1"/>
</dbReference>
<proteinExistence type="predicted"/>
<sequence>MTTVVLNPEQFAQLSPLQIKVIAETAIKETPAKASNGSLPAENLSNKSEESLNAKEISTPTTKEEIKPADAELQIPSKSQITQPPPVIQKPTGKGQVIDVEGNNARSSYHLAILISIILAMFCMVPLAFIPFSVVYFRFRSNPTESPRVYAFSERCRWIAIGVLFSNVFMFLVAVMIVLIVLFSIGIFNR</sequence>
<keyword evidence="2" id="KW-0472">Membrane</keyword>
<dbReference type="OrthoDB" id="10649760at2759"/>
<accession>D2VZJ4</accession>